<dbReference type="PROSITE" id="PS51257">
    <property type="entry name" value="PROKAR_LIPOPROTEIN"/>
    <property type="match status" value="1"/>
</dbReference>
<gene>
    <name evidence="2" type="ORF">POL25_02785</name>
</gene>
<evidence type="ECO:0000313" key="3">
    <source>
        <dbReference type="Proteomes" id="UP001221686"/>
    </source>
</evidence>
<protein>
    <submittedName>
        <fullName evidence="2">Uncharacterized protein</fullName>
    </submittedName>
</protein>
<comment type="caution">
    <text evidence="2">The sequence shown here is derived from an EMBL/GenBank/DDBJ whole genome shotgun (WGS) entry which is preliminary data.</text>
</comment>
<dbReference type="RefSeq" id="WP_272084226.1">
    <property type="nucleotide sequence ID" value="NZ_JAQNDL010000001.1"/>
</dbReference>
<evidence type="ECO:0000313" key="2">
    <source>
        <dbReference type="EMBL" id="MDC0715801.1"/>
    </source>
</evidence>
<accession>A0ABT5DTS7</accession>
<keyword evidence="3" id="KW-1185">Reference proteome</keyword>
<feature type="compositionally biased region" description="Polar residues" evidence="1">
    <location>
        <begin position="26"/>
        <end position="36"/>
    </location>
</feature>
<proteinExistence type="predicted"/>
<reference evidence="2 3" key="1">
    <citation type="submission" date="2022-11" db="EMBL/GenBank/DDBJ databases">
        <title>Minimal conservation of predation-associated metabolite biosynthetic gene clusters underscores biosynthetic potential of Myxococcota including descriptions for ten novel species: Archangium lansinium sp. nov., Myxococcus landrumus sp. nov., Nannocystis bai.</title>
        <authorList>
            <person name="Ahearne A."/>
            <person name="Stevens C."/>
            <person name="Dowd S."/>
        </authorList>
    </citation>
    <scope>NUCLEOTIDE SEQUENCE [LARGE SCALE GENOMIC DNA]</scope>
    <source>
        <strain evidence="2 3">BB15-2</strain>
    </source>
</reference>
<organism evidence="2 3">
    <name type="scientific">Nannocystis bainbridge</name>
    <dbReference type="NCBI Taxonomy" id="2995303"/>
    <lineage>
        <taxon>Bacteria</taxon>
        <taxon>Pseudomonadati</taxon>
        <taxon>Myxococcota</taxon>
        <taxon>Polyangia</taxon>
        <taxon>Nannocystales</taxon>
        <taxon>Nannocystaceae</taxon>
        <taxon>Nannocystis</taxon>
    </lineage>
</organism>
<dbReference type="EMBL" id="JAQNDL010000001">
    <property type="protein sequence ID" value="MDC0715801.1"/>
    <property type="molecule type" value="Genomic_DNA"/>
</dbReference>
<feature type="compositionally biased region" description="Low complexity" evidence="1">
    <location>
        <begin position="37"/>
        <end position="83"/>
    </location>
</feature>
<sequence>MPTRRSPLLVPLVLFACTDRPLGETEASTAGPNTSESPPATGTTDDPPGTATTPTSTTTSPLPTTATTDATTATTIDPGATTTVDPSATTAVDPSTGTTVDPGGTTVDPGGTTDDPQPKLDLFEPEPTSGLFGCTLDAPAGTMVSGSSTLGPFAAQRAYFGFDTLGEEPYSPRLLFVSPAADPAVEVQQLNGSTGPILHGFAWSDPFEKGGWIGQWPLSAYVFAEGMVGDIARPETVVIDARLGNWDAHDPADPPRLVGSLQGGVSGPFDAVFCDKLVAIIIPE</sequence>
<dbReference type="Proteomes" id="UP001221686">
    <property type="component" value="Unassembled WGS sequence"/>
</dbReference>
<name>A0ABT5DTS7_9BACT</name>
<evidence type="ECO:0000256" key="1">
    <source>
        <dbReference type="SAM" id="MobiDB-lite"/>
    </source>
</evidence>
<feature type="compositionally biased region" description="Low complexity" evidence="1">
    <location>
        <begin position="93"/>
        <end position="115"/>
    </location>
</feature>
<feature type="region of interest" description="Disordered" evidence="1">
    <location>
        <begin position="21"/>
        <end position="128"/>
    </location>
</feature>